<dbReference type="RefSeq" id="WP_145903532.1">
    <property type="nucleotide sequence ID" value="NZ_CXST01000001.1"/>
</dbReference>
<gene>
    <name evidence="3" type="ORF">LAL4801_02072</name>
</gene>
<dbReference type="SUPFAM" id="SSF52540">
    <property type="entry name" value="P-loop containing nucleoside triphosphate hydrolases"/>
    <property type="match status" value="1"/>
</dbReference>
<proteinExistence type="predicted"/>
<dbReference type="InterPro" id="IPR026634">
    <property type="entry name" value="TPST-like"/>
</dbReference>
<dbReference type="AlphaFoldDB" id="A0A0M6Y0J0"/>
<keyword evidence="2" id="KW-0802">TPR repeat</keyword>
<evidence type="ECO:0000256" key="2">
    <source>
        <dbReference type="PROSITE-ProRule" id="PRU00339"/>
    </source>
</evidence>
<sequence length="519" mass="57776">MHPDPTEQAFALLQAGQFDRAQTLLEAVLQNDPRNARARYGLGIACLSFGRTAQAIPHLEEAAKGAKKEAVVHTTLASALNIERRSEDALPHARKGASLALGSEYAQRVLGEVYADLRRSGLARQAFEQALKADPQSPRAHLGLFELEMTLGNREIAENHIRIAFTEAPSDPAILTAAAEAQDETLKASVLDGIERHLANLPQGAATAEVTRLAFAAGKICDAAGDTGKAFSFFDGYRTGLYPAHDPGVQKAFVESCKAAFDREFFEQRKDWALSSDRPVFVFGMPRSGTTLVERIIGRHPAARAAGELQFIPDRIHDLASGRIHDPRLFEAARQMTRQDAQRIGRRYLSHLEDIDKRAHRVIDKMPHNYENLWLLALLFPNASFVHVTRSAEDTCLSIYMTPLPPHHSYNESQASLGRYFNLYRDLMAHWSEVLPVALRHQSYESLVSDNETESRTLLAHTGLDWDDDCLKPPDETTQIFTFSREQARRPVYGSSVGRWKAYQAHIQPLLAALEAKAN</sequence>
<dbReference type="Gene3D" id="3.40.50.300">
    <property type="entry name" value="P-loop containing nucleotide triphosphate hydrolases"/>
    <property type="match status" value="1"/>
</dbReference>
<evidence type="ECO:0000313" key="4">
    <source>
        <dbReference type="Proteomes" id="UP000048926"/>
    </source>
</evidence>
<accession>A0A0M6Y0J0</accession>
<dbReference type="Pfam" id="PF13469">
    <property type="entry name" value="Sulfotransfer_3"/>
    <property type="match status" value="1"/>
</dbReference>
<dbReference type="InterPro" id="IPR019734">
    <property type="entry name" value="TPR_rpt"/>
</dbReference>
<feature type="repeat" description="TPR" evidence="2">
    <location>
        <begin position="104"/>
        <end position="137"/>
    </location>
</feature>
<keyword evidence="3" id="KW-0449">Lipoprotein</keyword>
<dbReference type="PANTHER" id="PTHR12788">
    <property type="entry name" value="PROTEIN-TYROSINE SULFOTRANSFERASE 2"/>
    <property type="match status" value="1"/>
</dbReference>
<dbReference type="PANTHER" id="PTHR12788:SF10">
    <property type="entry name" value="PROTEIN-TYROSINE SULFOTRANSFERASE"/>
    <property type="match status" value="1"/>
</dbReference>
<dbReference type="Proteomes" id="UP000048926">
    <property type="component" value="Unassembled WGS sequence"/>
</dbReference>
<dbReference type="SMART" id="SM00028">
    <property type="entry name" value="TPR"/>
    <property type="match status" value="4"/>
</dbReference>
<evidence type="ECO:0000256" key="1">
    <source>
        <dbReference type="ARBA" id="ARBA00022679"/>
    </source>
</evidence>
<dbReference type="SUPFAM" id="SSF48452">
    <property type="entry name" value="TPR-like"/>
    <property type="match status" value="1"/>
</dbReference>
<dbReference type="GO" id="GO:0008476">
    <property type="term" value="F:protein-tyrosine sulfotransferase activity"/>
    <property type="evidence" value="ECO:0007669"/>
    <property type="project" value="InterPro"/>
</dbReference>
<dbReference type="Pfam" id="PF13432">
    <property type="entry name" value="TPR_16"/>
    <property type="match status" value="1"/>
</dbReference>
<dbReference type="STRING" id="187304.B0E33_19610"/>
<dbReference type="InterPro" id="IPR011990">
    <property type="entry name" value="TPR-like_helical_dom_sf"/>
</dbReference>
<organism evidence="3 4">
    <name type="scientific">Roseibium aggregatum</name>
    <dbReference type="NCBI Taxonomy" id="187304"/>
    <lineage>
        <taxon>Bacteria</taxon>
        <taxon>Pseudomonadati</taxon>
        <taxon>Pseudomonadota</taxon>
        <taxon>Alphaproteobacteria</taxon>
        <taxon>Hyphomicrobiales</taxon>
        <taxon>Stappiaceae</taxon>
        <taxon>Roseibium</taxon>
    </lineage>
</organism>
<dbReference type="OrthoDB" id="9800698at2"/>
<keyword evidence="1" id="KW-0808">Transferase</keyword>
<name>A0A0M6Y0J0_9HYPH</name>
<reference evidence="4" key="1">
    <citation type="submission" date="2015-07" db="EMBL/GenBank/DDBJ databases">
        <authorList>
            <person name="Rodrigo-Torres Lidia"/>
            <person name="Arahal R.David."/>
        </authorList>
    </citation>
    <scope>NUCLEOTIDE SEQUENCE [LARGE SCALE GENOMIC DNA]</scope>
    <source>
        <strain evidence="4">CECT 4801</strain>
    </source>
</reference>
<dbReference type="Gene3D" id="1.25.40.10">
    <property type="entry name" value="Tetratricopeptide repeat domain"/>
    <property type="match status" value="1"/>
</dbReference>
<dbReference type="PROSITE" id="PS50005">
    <property type="entry name" value="TPR"/>
    <property type="match status" value="1"/>
</dbReference>
<keyword evidence="4" id="KW-1185">Reference proteome</keyword>
<dbReference type="EMBL" id="CXST01000001">
    <property type="protein sequence ID" value="CTQ43632.1"/>
    <property type="molecule type" value="Genomic_DNA"/>
</dbReference>
<evidence type="ECO:0000313" key="3">
    <source>
        <dbReference type="EMBL" id="CTQ43632.1"/>
    </source>
</evidence>
<dbReference type="InterPro" id="IPR027417">
    <property type="entry name" value="P-loop_NTPase"/>
</dbReference>
<dbReference type="Pfam" id="PF14559">
    <property type="entry name" value="TPR_19"/>
    <property type="match status" value="1"/>
</dbReference>
<protein>
    <submittedName>
        <fullName evidence="3">Putative PEP-CTERM system TPR-repeat lipoprotein</fullName>
    </submittedName>
</protein>